<organism evidence="1 2">
    <name type="scientific">Synaphobranchus kaupii</name>
    <name type="common">Kaup's arrowtooth eel</name>
    <dbReference type="NCBI Taxonomy" id="118154"/>
    <lineage>
        <taxon>Eukaryota</taxon>
        <taxon>Metazoa</taxon>
        <taxon>Chordata</taxon>
        <taxon>Craniata</taxon>
        <taxon>Vertebrata</taxon>
        <taxon>Euteleostomi</taxon>
        <taxon>Actinopterygii</taxon>
        <taxon>Neopterygii</taxon>
        <taxon>Teleostei</taxon>
        <taxon>Anguilliformes</taxon>
        <taxon>Synaphobranchidae</taxon>
        <taxon>Synaphobranchus</taxon>
    </lineage>
</organism>
<sequence>MPCSGPQRDSGAQEIRSLALGSDISRADLRPAHCAGPCNEEGHTWKAEKARFSADQSVISSLRMAAESHRPGEDDHSS</sequence>
<name>A0A9Q1F3C8_SYNKA</name>
<reference evidence="1" key="1">
    <citation type="journal article" date="2023" name="Science">
        <title>Genome structures resolve the early diversification of teleost fishes.</title>
        <authorList>
            <person name="Parey E."/>
            <person name="Louis A."/>
            <person name="Montfort J."/>
            <person name="Bouchez O."/>
            <person name="Roques C."/>
            <person name="Iampietro C."/>
            <person name="Lluch J."/>
            <person name="Castinel A."/>
            <person name="Donnadieu C."/>
            <person name="Desvignes T."/>
            <person name="Floi Bucao C."/>
            <person name="Jouanno E."/>
            <person name="Wen M."/>
            <person name="Mejri S."/>
            <person name="Dirks R."/>
            <person name="Jansen H."/>
            <person name="Henkel C."/>
            <person name="Chen W.J."/>
            <person name="Zahm M."/>
            <person name="Cabau C."/>
            <person name="Klopp C."/>
            <person name="Thompson A.W."/>
            <person name="Robinson-Rechavi M."/>
            <person name="Braasch I."/>
            <person name="Lecointre G."/>
            <person name="Bobe J."/>
            <person name="Postlethwait J.H."/>
            <person name="Berthelot C."/>
            <person name="Roest Crollius H."/>
            <person name="Guiguen Y."/>
        </authorList>
    </citation>
    <scope>NUCLEOTIDE SEQUENCE</scope>
    <source>
        <strain evidence="1">WJC10195</strain>
    </source>
</reference>
<keyword evidence="2" id="KW-1185">Reference proteome</keyword>
<protein>
    <submittedName>
        <fullName evidence="1">Uncharacterized protein</fullName>
    </submittedName>
</protein>
<proteinExistence type="predicted"/>
<comment type="caution">
    <text evidence="1">The sequence shown here is derived from an EMBL/GenBank/DDBJ whole genome shotgun (WGS) entry which is preliminary data.</text>
</comment>
<dbReference type="Proteomes" id="UP001152622">
    <property type="component" value="Chromosome 9"/>
</dbReference>
<accession>A0A9Q1F3C8</accession>
<dbReference type="EMBL" id="JAINUF010000009">
    <property type="protein sequence ID" value="KAJ8350244.1"/>
    <property type="molecule type" value="Genomic_DNA"/>
</dbReference>
<evidence type="ECO:0000313" key="1">
    <source>
        <dbReference type="EMBL" id="KAJ8350244.1"/>
    </source>
</evidence>
<evidence type="ECO:0000313" key="2">
    <source>
        <dbReference type="Proteomes" id="UP001152622"/>
    </source>
</evidence>
<gene>
    <name evidence="1" type="ORF">SKAU_G00253740</name>
</gene>
<dbReference type="AlphaFoldDB" id="A0A9Q1F3C8"/>